<dbReference type="PANTHER" id="PTHR40375">
    <property type="entry name" value="SPORULATION-SPECIFIC PROTEIN 22"/>
    <property type="match status" value="1"/>
</dbReference>
<evidence type="ECO:0000313" key="4">
    <source>
        <dbReference type="EMBL" id="KAJ6329626.1"/>
    </source>
</evidence>
<dbReference type="InterPro" id="IPR039057">
    <property type="entry name" value="Spo22/ZIP4"/>
</dbReference>
<reference evidence="4" key="1">
    <citation type="submission" date="2022-10" db="EMBL/GenBank/DDBJ databases">
        <authorList>
            <person name="Hyden B.L."/>
            <person name="Feng K."/>
            <person name="Yates T."/>
            <person name="Jawdy S."/>
            <person name="Smart L.B."/>
            <person name="Muchero W."/>
        </authorList>
    </citation>
    <scope>NUCLEOTIDE SEQUENCE</scope>
    <source>
        <tissue evidence="4">Shoot tip</tissue>
    </source>
</reference>
<gene>
    <name evidence="4" type="ORF">OIU77_011155</name>
</gene>
<keyword evidence="5" id="KW-1185">Reference proteome</keyword>
<dbReference type="InterPro" id="IPR011990">
    <property type="entry name" value="TPR-like_helical_dom_sf"/>
</dbReference>
<reference evidence="4" key="2">
    <citation type="journal article" date="2023" name="Int. J. Mol. Sci.">
        <title>De Novo Assembly and Annotation of 11 Diverse Shrub Willow (Salix) Genomes Reveals Novel Gene Organization in Sex-Linked Regions.</title>
        <authorList>
            <person name="Hyden B."/>
            <person name="Feng K."/>
            <person name="Yates T.B."/>
            <person name="Jawdy S."/>
            <person name="Cereghino C."/>
            <person name="Smart L.B."/>
            <person name="Muchero W."/>
        </authorList>
    </citation>
    <scope>NUCLEOTIDE SEQUENCE</scope>
    <source>
        <tissue evidence="4">Shoot tip</tissue>
    </source>
</reference>
<feature type="compositionally biased region" description="Basic and acidic residues" evidence="3">
    <location>
        <begin position="320"/>
        <end position="337"/>
    </location>
</feature>
<protein>
    <recommendedName>
        <fullName evidence="2">Protein ZIP4 homolog</fullName>
    </recommendedName>
</protein>
<organism evidence="4 5">
    <name type="scientific">Salix suchowensis</name>
    <dbReference type="NCBI Taxonomy" id="1278906"/>
    <lineage>
        <taxon>Eukaryota</taxon>
        <taxon>Viridiplantae</taxon>
        <taxon>Streptophyta</taxon>
        <taxon>Embryophyta</taxon>
        <taxon>Tracheophyta</taxon>
        <taxon>Spermatophyta</taxon>
        <taxon>Magnoliopsida</taxon>
        <taxon>eudicotyledons</taxon>
        <taxon>Gunneridae</taxon>
        <taxon>Pentapetalae</taxon>
        <taxon>rosids</taxon>
        <taxon>fabids</taxon>
        <taxon>Malpighiales</taxon>
        <taxon>Salicaceae</taxon>
        <taxon>Saliceae</taxon>
        <taxon>Salix</taxon>
    </lineage>
</organism>
<sequence>MELNELRSKSLRFISAVHLQKGEYESVIKCVKVLREGTDEDHHASLPVLAMKAWLGLGRYGEAEKELRDMVVNKGIPESVWVSAVEAYFEAAGNAGAETVKGVFLGLLGRCQVSARAAFRVANRVLGCGGEVSRVRTKVVADLVSDERVVALFASEATAKERAAMHAVLWNCASEHFRSKDYETSAVMFEKSLLYISHDIENRILRAKGFRVLCLCYLGLSELDRAQEYINEAEKLEPNIACTFLKFKIYLQNNDHNGAINQVQAMKTCYDFTPDFLSLSAHEAVACHALPVAVSSLSNLLSFYTLGRPHANNRSCSATHIDHDPHSRPRKREETGRREKNWFAVTSWNIGTQCGKDKKYELCAEFFETPWWLQRIKRKTALTDSEVKQAVELLDRSGKILTSISAGNKLGGDKITTVEPDLYFMHTFNAYDIHGRLENCGPQQQLHFVKSFASSKACDPKHLLQIGVGASQGPRSNPEVATFALNECLSALLSSPSPDYPDVALIVRRLIALASIHKGDSDDNAVHNLYKQAHGIMVGLRDGEYPAEEGKWLAMTAWNRAAVPVRLGTGRCGTEVDGCWVGACKEGFRDGDLQVMHGGFCNCF</sequence>
<keyword evidence="1" id="KW-0469">Meiosis</keyword>
<feature type="region of interest" description="Disordered" evidence="3">
    <location>
        <begin position="315"/>
        <end position="337"/>
    </location>
</feature>
<evidence type="ECO:0000313" key="5">
    <source>
        <dbReference type="Proteomes" id="UP001141253"/>
    </source>
</evidence>
<dbReference type="Proteomes" id="UP001141253">
    <property type="component" value="Chromosome 14"/>
</dbReference>
<evidence type="ECO:0000256" key="2">
    <source>
        <dbReference type="ARBA" id="ARBA00031845"/>
    </source>
</evidence>
<dbReference type="EMBL" id="JAPFFI010000022">
    <property type="protein sequence ID" value="KAJ6329626.1"/>
    <property type="molecule type" value="Genomic_DNA"/>
</dbReference>
<dbReference type="Pfam" id="PF08631">
    <property type="entry name" value="SPO22"/>
    <property type="match status" value="1"/>
</dbReference>
<dbReference type="InterPro" id="IPR013940">
    <property type="entry name" value="Spo22/ZIP4/TEX11"/>
</dbReference>
<evidence type="ECO:0000256" key="3">
    <source>
        <dbReference type="SAM" id="MobiDB-lite"/>
    </source>
</evidence>
<dbReference type="Gene3D" id="1.25.40.10">
    <property type="entry name" value="Tetratricopeptide repeat domain"/>
    <property type="match status" value="1"/>
</dbReference>
<comment type="caution">
    <text evidence="4">The sequence shown here is derived from an EMBL/GenBank/DDBJ whole genome shotgun (WGS) entry which is preliminary data.</text>
</comment>
<proteinExistence type="predicted"/>
<dbReference type="SUPFAM" id="SSF48452">
    <property type="entry name" value="TPR-like"/>
    <property type="match status" value="1"/>
</dbReference>
<name>A0ABQ9AC13_9ROSI</name>
<dbReference type="PANTHER" id="PTHR40375:SF2">
    <property type="entry name" value="SPORULATION-SPECIFIC PROTEIN 22"/>
    <property type="match status" value="1"/>
</dbReference>
<accession>A0ABQ9AC13</accession>
<evidence type="ECO:0000256" key="1">
    <source>
        <dbReference type="ARBA" id="ARBA00023254"/>
    </source>
</evidence>